<evidence type="ECO:0000256" key="2">
    <source>
        <dbReference type="ARBA" id="ARBA00016109"/>
    </source>
</evidence>
<dbReference type="RefSeq" id="WP_172190517.1">
    <property type="nucleotide sequence ID" value="NZ_CAWPPK010000310.1"/>
</dbReference>
<dbReference type="InterPro" id="IPR005510">
    <property type="entry name" value="Csm4"/>
</dbReference>
<reference evidence="6 7" key="1">
    <citation type="journal article" date="2020" name="Sci. Rep.">
        <title>A novel cyanobacterial geosmin producer, revising GeoA distribution and dispersion patterns in Bacteria.</title>
        <authorList>
            <person name="Churro C."/>
            <person name="Semedo-Aguiar A.P."/>
            <person name="Silva A.D."/>
            <person name="Pereira-Leal J.B."/>
            <person name="Leite R.B."/>
        </authorList>
    </citation>
    <scope>NUCLEOTIDE SEQUENCE [LARGE SCALE GENOMIC DNA]</scope>
    <source>
        <strain evidence="6 7">IPMA8</strain>
    </source>
</reference>
<feature type="domain" description="Csm4 C-terminal" evidence="5">
    <location>
        <begin position="257"/>
        <end position="350"/>
    </location>
</feature>
<accession>A0ABX2D484</accession>
<comment type="similarity">
    <text evidence="1">Belongs to the CRISPR-associated Csm4 family.</text>
</comment>
<keyword evidence="4" id="KW-0051">Antiviral defense</keyword>
<organism evidence="6 7">
    <name type="scientific">Microcoleus asticus IPMA8</name>
    <dbReference type="NCBI Taxonomy" id="2563858"/>
    <lineage>
        <taxon>Bacteria</taxon>
        <taxon>Bacillati</taxon>
        <taxon>Cyanobacteriota</taxon>
        <taxon>Cyanophyceae</taxon>
        <taxon>Oscillatoriophycideae</taxon>
        <taxon>Oscillatoriales</taxon>
        <taxon>Microcoleaceae</taxon>
        <taxon>Microcoleus</taxon>
        <taxon>Microcoleus asticus</taxon>
    </lineage>
</organism>
<evidence type="ECO:0000256" key="4">
    <source>
        <dbReference type="ARBA" id="ARBA00023118"/>
    </source>
</evidence>
<dbReference type="EMBL" id="SRRZ01000092">
    <property type="protein sequence ID" value="NQE36643.1"/>
    <property type="molecule type" value="Genomic_DNA"/>
</dbReference>
<evidence type="ECO:0000256" key="1">
    <source>
        <dbReference type="ARBA" id="ARBA00005772"/>
    </source>
</evidence>
<dbReference type="Proteomes" id="UP000702425">
    <property type="component" value="Unassembled WGS sequence"/>
</dbReference>
<name>A0ABX2D484_9CYAN</name>
<protein>
    <recommendedName>
        <fullName evidence="2">CRISPR system Cms protein Csm4</fullName>
    </recommendedName>
</protein>
<evidence type="ECO:0000256" key="3">
    <source>
        <dbReference type="ARBA" id="ARBA00022884"/>
    </source>
</evidence>
<sequence length="355" mass="40708">MSVWKLVRLQFLGTAHFGELGIGIEETSERVRSDTLFSALIAVYARMFGSQAVSELLQQFCERENQPPFCISSTFIYQQIEDKITYYLPRPLRFPWNYPDEDLNFFKTYKKKLNYLPLEIWQRWYQGEGFADSDELITYTNDGKSQGNLNQARAFAYGTCYKKRPLPKVAIDRVTRATNFYHTGIVQFQQGSQSHSGLYFIIHFPSVNKTLEHQLQAVLKWLGDEGLGGERSSGSGQFKAKWDSLSPTWQQVVDFKDNSYYTLMSLFWTNDEQKLNEAIADEKASYEIIERGGWVSSSPSGYQLRRKSIRMFAEGSVFSSEPLGKLADVTPLGFTNHPIYRSGISLSLPIKVKSE</sequence>
<dbReference type="Pfam" id="PF17953">
    <property type="entry name" value="Csm4_C"/>
    <property type="match status" value="1"/>
</dbReference>
<evidence type="ECO:0000313" key="7">
    <source>
        <dbReference type="Proteomes" id="UP000702425"/>
    </source>
</evidence>
<dbReference type="NCBIfam" id="TIGR01903">
    <property type="entry name" value="cas5_csm4"/>
    <property type="match status" value="1"/>
</dbReference>
<proteinExistence type="inferred from homology"/>
<gene>
    <name evidence="6" type="ORF">E5S67_04408</name>
</gene>
<comment type="caution">
    <text evidence="6">The sequence shown here is derived from an EMBL/GenBank/DDBJ whole genome shotgun (WGS) entry which is preliminary data.</text>
</comment>
<evidence type="ECO:0000259" key="5">
    <source>
        <dbReference type="Pfam" id="PF17953"/>
    </source>
</evidence>
<keyword evidence="3" id="KW-0694">RNA-binding</keyword>
<dbReference type="InterPro" id="IPR040932">
    <property type="entry name" value="Csm4_C"/>
</dbReference>
<evidence type="ECO:0000313" key="6">
    <source>
        <dbReference type="EMBL" id="NQE36643.1"/>
    </source>
</evidence>
<keyword evidence="7" id="KW-1185">Reference proteome</keyword>